<name>A0A6M3LM18_9ZZZZ</name>
<gene>
    <name evidence="1" type="ORF">MM415B08873_0008</name>
</gene>
<dbReference type="AlphaFoldDB" id="A0A6M3LM18"/>
<evidence type="ECO:0000313" key="1">
    <source>
        <dbReference type="EMBL" id="QJA96397.1"/>
    </source>
</evidence>
<proteinExistence type="predicted"/>
<reference evidence="1" key="1">
    <citation type="submission" date="2020-03" db="EMBL/GenBank/DDBJ databases">
        <title>The deep terrestrial virosphere.</title>
        <authorList>
            <person name="Holmfeldt K."/>
            <person name="Nilsson E."/>
            <person name="Simone D."/>
            <person name="Lopez-Fernandez M."/>
            <person name="Wu X."/>
            <person name="de Brujin I."/>
            <person name="Lundin D."/>
            <person name="Andersson A."/>
            <person name="Bertilsson S."/>
            <person name="Dopson M."/>
        </authorList>
    </citation>
    <scope>NUCLEOTIDE SEQUENCE</scope>
    <source>
        <strain evidence="1">MM415B08873</strain>
    </source>
</reference>
<dbReference type="EMBL" id="MT143396">
    <property type="protein sequence ID" value="QJA96397.1"/>
    <property type="molecule type" value="Genomic_DNA"/>
</dbReference>
<sequence length="46" mass="5615">MEYILKIWYRIKDQIKVIRIKVTEEEILTGTLKYKVPGKILNMEFE</sequence>
<accession>A0A6M3LM18</accession>
<organism evidence="1">
    <name type="scientific">viral metagenome</name>
    <dbReference type="NCBI Taxonomy" id="1070528"/>
    <lineage>
        <taxon>unclassified sequences</taxon>
        <taxon>metagenomes</taxon>
        <taxon>organismal metagenomes</taxon>
    </lineage>
</organism>
<protein>
    <submittedName>
        <fullName evidence="1">Uncharacterized protein</fullName>
    </submittedName>
</protein>